<feature type="transmembrane region" description="Helical" evidence="8">
    <location>
        <begin position="215"/>
        <end position="236"/>
    </location>
</feature>
<keyword evidence="10" id="KW-1185">Reference proteome</keyword>
<feature type="transmembrane region" description="Helical" evidence="8">
    <location>
        <begin position="86"/>
        <end position="109"/>
    </location>
</feature>
<organism evidence="9 10">
    <name type="scientific">Stenotrophobium rhamnosiphilum</name>
    <dbReference type="NCBI Taxonomy" id="2029166"/>
    <lineage>
        <taxon>Bacteria</taxon>
        <taxon>Pseudomonadati</taxon>
        <taxon>Pseudomonadota</taxon>
        <taxon>Gammaproteobacteria</taxon>
        <taxon>Nevskiales</taxon>
        <taxon>Nevskiaceae</taxon>
        <taxon>Stenotrophobium</taxon>
    </lineage>
</organism>
<dbReference type="AlphaFoldDB" id="A0A2T5MGX8"/>
<comment type="similarity">
    <text evidence="2">Belongs to the auxin efflux carrier (TC 2.A.69) family.</text>
</comment>
<keyword evidence="6 8" id="KW-1133">Transmembrane helix</keyword>
<evidence type="ECO:0000256" key="7">
    <source>
        <dbReference type="ARBA" id="ARBA00023136"/>
    </source>
</evidence>
<evidence type="ECO:0000256" key="3">
    <source>
        <dbReference type="ARBA" id="ARBA00022448"/>
    </source>
</evidence>
<proteinExistence type="inferred from homology"/>
<evidence type="ECO:0000256" key="2">
    <source>
        <dbReference type="ARBA" id="ARBA00010145"/>
    </source>
</evidence>
<evidence type="ECO:0000313" key="9">
    <source>
        <dbReference type="EMBL" id="PTU31817.1"/>
    </source>
</evidence>
<dbReference type="GO" id="GO:0005886">
    <property type="term" value="C:plasma membrane"/>
    <property type="evidence" value="ECO:0007669"/>
    <property type="project" value="UniProtKB-SubCell"/>
</dbReference>
<protein>
    <submittedName>
        <fullName evidence="9">Transporter</fullName>
    </submittedName>
</protein>
<evidence type="ECO:0000256" key="6">
    <source>
        <dbReference type="ARBA" id="ARBA00022989"/>
    </source>
</evidence>
<feature type="transmembrane region" description="Helical" evidence="8">
    <location>
        <begin position="155"/>
        <end position="177"/>
    </location>
</feature>
<reference evidence="9 10" key="1">
    <citation type="submission" date="2018-04" db="EMBL/GenBank/DDBJ databases">
        <title>Novel species isolated from glacier.</title>
        <authorList>
            <person name="Liu Q."/>
            <person name="Xin Y.-H."/>
        </authorList>
    </citation>
    <scope>NUCLEOTIDE SEQUENCE [LARGE SCALE GENOMIC DNA]</scope>
    <source>
        <strain evidence="9 10">GT1R17</strain>
    </source>
</reference>
<feature type="transmembrane region" description="Helical" evidence="8">
    <location>
        <begin position="115"/>
        <end position="143"/>
    </location>
</feature>
<feature type="transmembrane region" description="Helical" evidence="8">
    <location>
        <begin position="275"/>
        <end position="294"/>
    </location>
</feature>
<dbReference type="Proteomes" id="UP000244248">
    <property type="component" value="Unassembled WGS sequence"/>
</dbReference>
<dbReference type="Gene3D" id="1.20.1530.20">
    <property type="match status" value="1"/>
</dbReference>
<evidence type="ECO:0000256" key="4">
    <source>
        <dbReference type="ARBA" id="ARBA00022475"/>
    </source>
</evidence>
<name>A0A2T5MGX8_9GAMM</name>
<dbReference type="InterPro" id="IPR038770">
    <property type="entry name" value="Na+/solute_symporter_sf"/>
</dbReference>
<keyword evidence="3" id="KW-0813">Transport</keyword>
<evidence type="ECO:0000313" key="10">
    <source>
        <dbReference type="Proteomes" id="UP000244248"/>
    </source>
</evidence>
<evidence type="ECO:0000256" key="5">
    <source>
        <dbReference type="ARBA" id="ARBA00022692"/>
    </source>
</evidence>
<dbReference type="EMBL" id="QANS01000003">
    <property type="protein sequence ID" value="PTU31817.1"/>
    <property type="molecule type" value="Genomic_DNA"/>
</dbReference>
<gene>
    <name evidence="9" type="ORF">CJD38_10010</name>
</gene>
<evidence type="ECO:0000256" key="1">
    <source>
        <dbReference type="ARBA" id="ARBA00004651"/>
    </source>
</evidence>
<keyword evidence="7 8" id="KW-0472">Membrane</keyword>
<dbReference type="InterPro" id="IPR004776">
    <property type="entry name" value="Mem_transp_PIN-like"/>
</dbReference>
<comment type="subcellular location">
    <subcellularLocation>
        <location evidence="1">Cell membrane</location>
        <topology evidence="1">Multi-pass membrane protein</topology>
    </subcellularLocation>
</comment>
<dbReference type="Pfam" id="PF03547">
    <property type="entry name" value="Mem_trans"/>
    <property type="match status" value="1"/>
</dbReference>
<accession>A0A2T5MGX8</accession>
<dbReference type="OrthoDB" id="9786183at2"/>
<dbReference type="PANTHER" id="PTHR36838">
    <property type="entry name" value="AUXIN EFFLUX CARRIER FAMILY PROTEIN"/>
    <property type="match status" value="1"/>
</dbReference>
<dbReference type="PANTHER" id="PTHR36838:SF1">
    <property type="entry name" value="SLR1864 PROTEIN"/>
    <property type="match status" value="1"/>
</dbReference>
<feature type="transmembrane region" description="Helical" evidence="8">
    <location>
        <begin position="242"/>
        <end position="263"/>
    </location>
</feature>
<sequence length="295" mass="31023">MVLLVACLALGVGAARFARPPIGLAQALNWWVINLALPAMILELIPTLTFNSHLWLLVVSQWIVFGGAFVLFRVLGRSRGWTDGRIGALTLVCGLGNTSFLGYPMIAALRGQEGLALAVVADQLGCFIMLTLGGVLVAVVYGGAKAHPREIAKRVLLFPAFLALVAGVVIGFLGGWPPIANDILHRIGQTLVPLALFSVGLRLRLKLTRDQIGPAAIGLSWKLLIAPLLIYALGLATGASGLVLTIAVLQSAMAPMISAAILADQYHLEPPLANTVLGFGILLSLITVPLASLLL</sequence>
<evidence type="ECO:0000256" key="8">
    <source>
        <dbReference type="SAM" id="Phobius"/>
    </source>
</evidence>
<comment type="caution">
    <text evidence="9">The sequence shown here is derived from an EMBL/GenBank/DDBJ whole genome shotgun (WGS) entry which is preliminary data.</text>
</comment>
<keyword evidence="5 8" id="KW-0812">Transmembrane</keyword>
<dbReference type="GO" id="GO:0055085">
    <property type="term" value="P:transmembrane transport"/>
    <property type="evidence" value="ECO:0007669"/>
    <property type="project" value="InterPro"/>
</dbReference>
<keyword evidence="4" id="KW-1003">Cell membrane</keyword>
<feature type="transmembrane region" description="Helical" evidence="8">
    <location>
        <begin position="54"/>
        <end position="74"/>
    </location>
</feature>